<sequence>NAYNQEKLFSEICEVTNDFIEENIYIYPKTPLSTIYGKEEENEQNLCSFL</sequence>
<dbReference type="EMBL" id="CAJVPM010023195">
    <property type="protein sequence ID" value="CAG8648616.1"/>
    <property type="molecule type" value="Genomic_DNA"/>
</dbReference>
<reference evidence="1" key="1">
    <citation type="submission" date="2021-06" db="EMBL/GenBank/DDBJ databases">
        <authorList>
            <person name="Kallberg Y."/>
            <person name="Tangrot J."/>
            <person name="Rosling A."/>
        </authorList>
    </citation>
    <scope>NUCLEOTIDE SEQUENCE</scope>
    <source>
        <strain evidence="1">AU212A</strain>
    </source>
</reference>
<feature type="non-terminal residue" evidence="1">
    <location>
        <position position="50"/>
    </location>
</feature>
<name>A0ACA9NE51_9GLOM</name>
<evidence type="ECO:0000313" key="1">
    <source>
        <dbReference type="EMBL" id="CAG8648616.1"/>
    </source>
</evidence>
<proteinExistence type="predicted"/>
<gene>
    <name evidence="1" type="ORF">SCALOS_LOCUS8588</name>
</gene>
<dbReference type="Proteomes" id="UP000789860">
    <property type="component" value="Unassembled WGS sequence"/>
</dbReference>
<feature type="non-terminal residue" evidence="1">
    <location>
        <position position="1"/>
    </location>
</feature>
<evidence type="ECO:0000313" key="2">
    <source>
        <dbReference type="Proteomes" id="UP000789860"/>
    </source>
</evidence>
<accession>A0ACA9NE51</accession>
<comment type="caution">
    <text evidence="1">The sequence shown here is derived from an EMBL/GenBank/DDBJ whole genome shotgun (WGS) entry which is preliminary data.</text>
</comment>
<keyword evidence="2" id="KW-1185">Reference proteome</keyword>
<organism evidence="1 2">
    <name type="scientific">Scutellospora calospora</name>
    <dbReference type="NCBI Taxonomy" id="85575"/>
    <lineage>
        <taxon>Eukaryota</taxon>
        <taxon>Fungi</taxon>
        <taxon>Fungi incertae sedis</taxon>
        <taxon>Mucoromycota</taxon>
        <taxon>Glomeromycotina</taxon>
        <taxon>Glomeromycetes</taxon>
        <taxon>Diversisporales</taxon>
        <taxon>Gigasporaceae</taxon>
        <taxon>Scutellospora</taxon>
    </lineage>
</organism>
<protein>
    <submittedName>
        <fullName evidence="1">5551_t:CDS:1</fullName>
    </submittedName>
</protein>